<dbReference type="GO" id="GO:0030674">
    <property type="term" value="F:protein-macromolecule adaptor activity"/>
    <property type="evidence" value="ECO:0007669"/>
    <property type="project" value="TreeGrafter"/>
</dbReference>
<dbReference type="EMBL" id="QQNH01000009">
    <property type="protein sequence ID" value="RDE08976.1"/>
    <property type="molecule type" value="Genomic_DNA"/>
</dbReference>
<dbReference type="AlphaFoldDB" id="A0A369W2S7"/>
<dbReference type="PANTHER" id="PTHR37482:SF1">
    <property type="entry name" value="OUTER MEMBRANE PROTEIN ASSEMBLY FACTOR BAME"/>
    <property type="match status" value="1"/>
</dbReference>
<dbReference type="InterPro" id="IPR007450">
    <property type="entry name" value="BamE_dom"/>
</dbReference>
<protein>
    <submittedName>
        <fullName evidence="6">Outer membrane protein assembly factor BamE</fullName>
    </submittedName>
</protein>
<keyword evidence="2" id="KW-0472">Membrane</keyword>
<evidence type="ECO:0000259" key="5">
    <source>
        <dbReference type="Pfam" id="PF04355"/>
    </source>
</evidence>
<organism evidence="6 7">
    <name type="scientific">Pelagibacterium lacus</name>
    <dbReference type="NCBI Taxonomy" id="2282655"/>
    <lineage>
        <taxon>Bacteria</taxon>
        <taxon>Pseudomonadati</taxon>
        <taxon>Pseudomonadota</taxon>
        <taxon>Alphaproteobacteria</taxon>
        <taxon>Hyphomicrobiales</taxon>
        <taxon>Devosiaceae</taxon>
        <taxon>Pelagibacterium</taxon>
    </lineage>
</organism>
<name>A0A369W2S7_9HYPH</name>
<accession>A0A369W2S7</accession>
<evidence type="ECO:0000256" key="1">
    <source>
        <dbReference type="ARBA" id="ARBA00022729"/>
    </source>
</evidence>
<dbReference type="OrthoDB" id="9808313at2"/>
<dbReference type="GO" id="GO:1990063">
    <property type="term" value="C:Bam protein complex"/>
    <property type="evidence" value="ECO:0007669"/>
    <property type="project" value="TreeGrafter"/>
</dbReference>
<dbReference type="PROSITE" id="PS51257">
    <property type="entry name" value="PROKAR_LIPOPROTEIN"/>
    <property type="match status" value="1"/>
</dbReference>
<evidence type="ECO:0000256" key="4">
    <source>
        <dbReference type="SAM" id="SignalP"/>
    </source>
</evidence>
<keyword evidence="7" id="KW-1185">Reference proteome</keyword>
<dbReference type="Gene3D" id="3.30.1450.10">
    <property type="match status" value="1"/>
</dbReference>
<gene>
    <name evidence="6" type="ORF">DVH29_08445</name>
</gene>
<proteinExistence type="predicted"/>
<dbReference type="GO" id="GO:0043165">
    <property type="term" value="P:Gram-negative-bacterium-type cell outer membrane assembly"/>
    <property type="evidence" value="ECO:0007669"/>
    <property type="project" value="TreeGrafter"/>
</dbReference>
<dbReference type="InterPro" id="IPR026592">
    <property type="entry name" value="BamE"/>
</dbReference>
<dbReference type="RefSeq" id="WP_114645742.1">
    <property type="nucleotide sequence ID" value="NZ_QQNH01000009.1"/>
</dbReference>
<dbReference type="PANTHER" id="PTHR37482">
    <property type="entry name" value="OUTER MEMBRANE PROTEIN ASSEMBLY FACTOR BAME"/>
    <property type="match status" value="1"/>
</dbReference>
<feature type="chain" id="PRO_5016680427" evidence="4">
    <location>
        <begin position="28"/>
        <end position="148"/>
    </location>
</feature>
<reference evidence="7" key="1">
    <citation type="submission" date="2018-07" db="EMBL/GenBank/DDBJ databases">
        <authorList>
            <person name="Liu B.-T."/>
            <person name="Du Z."/>
        </authorList>
    </citation>
    <scope>NUCLEOTIDE SEQUENCE [LARGE SCALE GENOMIC DNA]</scope>
    <source>
        <strain evidence="7">XYN52</strain>
    </source>
</reference>
<keyword evidence="1 4" id="KW-0732">Signal</keyword>
<feature type="domain" description="Outer membrane protein assembly factor BamE" evidence="5">
    <location>
        <begin position="38"/>
        <end position="113"/>
    </location>
</feature>
<evidence type="ECO:0000313" key="6">
    <source>
        <dbReference type="EMBL" id="RDE08976.1"/>
    </source>
</evidence>
<dbReference type="GO" id="GO:0051205">
    <property type="term" value="P:protein insertion into membrane"/>
    <property type="evidence" value="ECO:0007669"/>
    <property type="project" value="TreeGrafter"/>
</dbReference>
<sequence>MTLRNALVRMSPLAAAIALGLTLSACSGSGLVSQRTQGYVLPDDAIRQVQPGASQDLVRIVLGSPQTTSTFGGETAWYYVETKISRTAFGLTSIQERTVVAVYFGANRRVTDKAIYTLEDGRIFAIEQRRTGSYGEDRNFVENLLASI</sequence>
<comment type="caution">
    <text evidence="6">The sequence shown here is derived from an EMBL/GenBank/DDBJ whole genome shotgun (WGS) entry which is preliminary data.</text>
</comment>
<keyword evidence="3" id="KW-0998">Cell outer membrane</keyword>
<evidence type="ECO:0000313" key="7">
    <source>
        <dbReference type="Proteomes" id="UP000253759"/>
    </source>
</evidence>
<evidence type="ECO:0000256" key="2">
    <source>
        <dbReference type="ARBA" id="ARBA00023136"/>
    </source>
</evidence>
<dbReference type="Proteomes" id="UP000253759">
    <property type="component" value="Unassembled WGS sequence"/>
</dbReference>
<evidence type="ECO:0000256" key="3">
    <source>
        <dbReference type="ARBA" id="ARBA00023237"/>
    </source>
</evidence>
<dbReference type="InterPro" id="IPR037873">
    <property type="entry name" value="BamE-like"/>
</dbReference>
<feature type="signal peptide" evidence="4">
    <location>
        <begin position="1"/>
        <end position="27"/>
    </location>
</feature>
<dbReference type="Pfam" id="PF04355">
    <property type="entry name" value="BamE"/>
    <property type="match status" value="1"/>
</dbReference>